<keyword evidence="1" id="KW-0732">Signal</keyword>
<name>A0A1A8ZYE5_9ACTN</name>
<evidence type="ECO:0000256" key="1">
    <source>
        <dbReference type="SAM" id="SignalP"/>
    </source>
</evidence>
<dbReference type="Proteomes" id="UP000199385">
    <property type="component" value="Chromosome I"/>
</dbReference>
<evidence type="ECO:0000313" key="3">
    <source>
        <dbReference type="Proteomes" id="UP000199385"/>
    </source>
</evidence>
<proteinExistence type="predicted"/>
<keyword evidence="3" id="KW-1185">Reference proteome</keyword>
<sequence length="188" mass="18433">MRAARFRTAFVALAASASLVLAGTGVAQAAPATKQAPAAAPAASTLSTPVTGTFTDALGSAGTFTGTFTPTRFVNQNGQLAAVGTLTGTLTNSVGTSLGAVSQQVTTPVQVSGTCDILNLDLGPLDLNLLGLKVHLNEVVLDITAQQGPGNLLGNLLCAVAGLLDGTGGVGGALNGLVALLNRILGAL</sequence>
<evidence type="ECO:0008006" key="4">
    <source>
        <dbReference type="Google" id="ProtNLM"/>
    </source>
</evidence>
<dbReference type="AlphaFoldDB" id="A0A1A8ZYE5"/>
<reference evidence="3" key="1">
    <citation type="submission" date="2016-06" db="EMBL/GenBank/DDBJ databases">
        <authorList>
            <person name="Varghese N."/>
            <person name="Submissions Spin"/>
        </authorList>
    </citation>
    <scope>NUCLEOTIDE SEQUENCE [LARGE SCALE GENOMIC DNA]</scope>
    <source>
        <strain evidence="3">DSM 44815</strain>
    </source>
</reference>
<organism evidence="2 3">
    <name type="scientific">Micromonospora auratinigra</name>
    <dbReference type="NCBI Taxonomy" id="261654"/>
    <lineage>
        <taxon>Bacteria</taxon>
        <taxon>Bacillati</taxon>
        <taxon>Actinomycetota</taxon>
        <taxon>Actinomycetes</taxon>
        <taxon>Micromonosporales</taxon>
        <taxon>Micromonosporaceae</taxon>
        <taxon>Micromonospora</taxon>
    </lineage>
</organism>
<feature type="chain" id="PRO_5008383043" description="ABC transporter substrate-binding protein" evidence="1">
    <location>
        <begin position="30"/>
        <end position="188"/>
    </location>
</feature>
<protein>
    <recommendedName>
        <fullName evidence="4">ABC transporter substrate-binding protein</fullName>
    </recommendedName>
</protein>
<dbReference type="EMBL" id="LT594323">
    <property type="protein sequence ID" value="SBT49174.1"/>
    <property type="molecule type" value="Genomic_DNA"/>
</dbReference>
<dbReference type="PATRIC" id="fig|261654.4.peg.4380"/>
<gene>
    <name evidence="2" type="ORF">GA0070611_4312</name>
</gene>
<dbReference type="RefSeq" id="WP_157740365.1">
    <property type="nucleotide sequence ID" value="NZ_LT594323.1"/>
</dbReference>
<accession>A0A1A8ZYE5</accession>
<feature type="signal peptide" evidence="1">
    <location>
        <begin position="1"/>
        <end position="29"/>
    </location>
</feature>
<evidence type="ECO:0000313" key="2">
    <source>
        <dbReference type="EMBL" id="SBT49174.1"/>
    </source>
</evidence>